<dbReference type="SUPFAM" id="SSF55729">
    <property type="entry name" value="Acyl-CoA N-acyltransferases (Nat)"/>
    <property type="match status" value="1"/>
</dbReference>
<dbReference type="EMBL" id="CP113432">
    <property type="protein sequence ID" value="WAI52263.1"/>
    <property type="molecule type" value="Genomic_DNA"/>
</dbReference>
<proteinExistence type="predicted"/>
<keyword evidence="2" id="KW-0046">Antibiotic resistance</keyword>
<dbReference type="InterPro" id="IPR016181">
    <property type="entry name" value="Acyl_CoA_acyltransferase"/>
</dbReference>
<dbReference type="InterPro" id="IPR000182">
    <property type="entry name" value="GNAT_dom"/>
</dbReference>
<sequence>MTHSAPLHSLPLPDGRRLSADCGAGSLVLSLDDRPLLVARREGDCWQLGGPASVEMLWAMAYWAFASDAPCQRVRFTAASVATEAFSLGLASRDEIGGLQLERAAFWQLPGLWLQSTGSAGYPQVWRMNSGRRHPLRAPKPQGEVYRRFDARLGQWISLRTLDVELDLERFNRWQNSPRVLEFWQEGGSLEQHRAYLEKLAQAPHTTTLIGCIDDEPFAYYEAYWAKEDRIAPFYEVDDYDRGIHMLVGEEHHRGPHKVESWLTALVHYLLLDDPRTRRIVAEPRADNARMIGHMQRLGFCKEKEFDFPHKRAALMVQSRETFFERCALC</sequence>
<name>A0ABY7A837_9PSED</name>
<evidence type="ECO:0000313" key="4">
    <source>
        <dbReference type="EMBL" id="WAI52263.1"/>
    </source>
</evidence>
<dbReference type="PANTHER" id="PTHR31438:SF1">
    <property type="entry name" value="LYSINE N-ACYLTRANSFERASE C17G9.06C-RELATED"/>
    <property type="match status" value="1"/>
</dbReference>
<feature type="domain" description="N-acetyltransferase" evidence="3">
    <location>
        <begin position="166"/>
        <end position="321"/>
    </location>
</feature>
<reference evidence="4" key="1">
    <citation type="submission" date="2022-11" db="EMBL/GenBank/DDBJ databases">
        <title>Pseudomonas triclosanedens sp. nov., a triclosan degrader isolated from activated sludge.</title>
        <authorList>
            <person name="Yin Y."/>
            <person name="Lu Z."/>
        </authorList>
    </citation>
    <scope>NUCLEOTIDE SEQUENCE</scope>
    <source>
        <strain evidence="4">ZM23</strain>
    </source>
</reference>
<dbReference type="SMART" id="SM01006">
    <property type="entry name" value="AlcB"/>
    <property type="match status" value="1"/>
</dbReference>
<dbReference type="InterPro" id="IPR019432">
    <property type="entry name" value="Acyltransferase_MbtK/IucB-like"/>
</dbReference>
<keyword evidence="5" id="KW-1185">Reference proteome</keyword>
<dbReference type="PANTHER" id="PTHR31438">
    <property type="entry name" value="LYSINE N-ACYLTRANSFERASE C17G9.06C-RELATED"/>
    <property type="match status" value="1"/>
</dbReference>
<dbReference type="Gene3D" id="3.40.630.30">
    <property type="match status" value="1"/>
</dbReference>
<dbReference type="RefSeq" id="WP_254474282.1">
    <property type="nucleotide sequence ID" value="NZ_CP113432.1"/>
</dbReference>
<evidence type="ECO:0000259" key="3">
    <source>
        <dbReference type="PROSITE" id="PS51186"/>
    </source>
</evidence>
<dbReference type="PROSITE" id="PS51186">
    <property type="entry name" value="GNAT"/>
    <property type="match status" value="1"/>
</dbReference>
<evidence type="ECO:0000313" key="5">
    <source>
        <dbReference type="Proteomes" id="UP001163624"/>
    </source>
</evidence>
<evidence type="ECO:0000256" key="2">
    <source>
        <dbReference type="ARBA" id="ARBA00023251"/>
    </source>
</evidence>
<accession>A0ABY7A837</accession>
<dbReference type="Proteomes" id="UP001163624">
    <property type="component" value="Chromosome"/>
</dbReference>
<protein>
    <submittedName>
        <fullName evidence="4">GNAT family N-acetyltransferase</fullName>
    </submittedName>
</protein>
<evidence type="ECO:0000256" key="1">
    <source>
        <dbReference type="ARBA" id="ARBA00004924"/>
    </source>
</evidence>
<comment type="pathway">
    <text evidence="1">Siderophore biosynthesis.</text>
</comment>
<gene>
    <name evidence="4" type="ORF">OU419_13740</name>
</gene>
<dbReference type="Pfam" id="PF13523">
    <property type="entry name" value="Acetyltransf_8"/>
    <property type="match status" value="1"/>
</dbReference>
<organism evidence="4 5">
    <name type="scientific">Pseudomonas triclosanedens</name>
    <dbReference type="NCBI Taxonomy" id="2961893"/>
    <lineage>
        <taxon>Bacteria</taxon>
        <taxon>Pseudomonadati</taxon>
        <taxon>Pseudomonadota</taxon>
        <taxon>Gammaproteobacteria</taxon>
        <taxon>Pseudomonadales</taxon>
        <taxon>Pseudomonadaceae</taxon>
        <taxon>Pseudomonas</taxon>
    </lineage>
</organism>